<dbReference type="Gene3D" id="3.90.550.10">
    <property type="entry name" value="Spore Coat Polysaccharide Biosynthesis Protein SpsA, Chain A"/>
    <property type="match status" value="1"/>
</dbReference>
<keyword evidence="1" id="KW-0472">Membrane</keyword>
<dbReference type="AlphaFoldDB" id="W1Q3Y5"/>
<keyword evidence="4" id="KW-1185">Reference proteome</keyword>
<reference evidence="3" key="1">
    <citation type="submission" date="2013-06" db="EMBL/GenBank/DDBJ databases">
        <authorList>
            <person name="Weinstock G."/>
            <person name="Sodergren E."/>
            <person name="Clifton S."/>
            <person name="Fulton L."/>
            <person name="Fulton B."/>
            <person name="Courtney L."/>
            <person name="Fronick C."/>
            <person name="Harrison M."/>
            <person name="Strong C."/>
            <person name="Farmer C."/>
            <person name="Delahaunty K."/>
            <person name="Markovic C."/>
            <person name="Hall O."/>
            <person name="Minx P."/>
            <person name="Tomlinson C."/>
            <person name="Mitreva M."/>
            <person name="Nelson J."/>
            <person name="Hou S."/>
            <person name="Wollam A."/>
            <person name="Pepin K.H."/>
            <person name="Johnson M."/>
            <person name="Bhonagiri V."/>
            <person name="Nash W.E."/>
            <person name="Warren W."/>
            <person name="Chinwalla A."/>
            <person name="Mardis E.R."/>
            <person name="Wilson R.K."/>
        </authorList>
    </citation>
    <scope>NUCLEOTIDE SEQUENCE [LARGE SCALE GENOMIC DNA]</scope>
    <source>
        <strain evidence="3">ATCC 49176</strain>
    </source>
</reference>
<evidence type="ECO:0000256" key="1">
    <source>
        <dbReference type="SAM" id="Phobius"/>
    </source>
</evidence>
<dbReference type="InterPro" id="IPR029044">
    <property type="entry name" value="Nucleotide-diphossugar_trans"/>
</dbReference>
<protein>
    <submittedName>
        <fullName evidence="3">Bactoprenol glucosyl transferase-like protein</fullName>
    </submittedName>
</protein>
<dbReference type="PANTHER" id="PTHR48090">
    <property type="entry name" value="UNDECAPRENYL-PHOSPHATE 4-DEOXY-4-FORMAMIDO-L-ARABINOSE TRANSFERASE-RELATED"/>
    <property type="match status" value="1"/>
</dbReference>
<dbReference type="eggNOG" id="COG1216">
    <property type="taxonomic scope" value="Bacteria"/>
</dbReference>
<feature type="transmembrane region" description="Helical" evidence="1">
    <location>
        <begin position="271"/>
        <end position="293"/>
    </location>
</feature>
<keyword evidence="1" id="KW-1133">Transmembrane helix</keyword>
<organism evidence="3 4">
    <name type="scientific">Abiotrophia defectiva ATCC 49176</name>
    <dbReference type="NCBI Taxonomy" id="592010"/>
    <lineage>
        <taxon>Bacteria</taxon>
        <taxon>Bacillati</taxon>
        <taxon>Bacillota</taxon>
        <taxon>Bacilli</taxon>
        <taxon>Lactobacillales</taxon>
        <taxon>Aerococcaceae</taxon>
        <taxon>Abiotrophia</taxon>
    </lineage>
</organism>
<name>W1Q3Y5_ABIDE</name>
<dbReference type="Pfam" id="PF00535">
    <property type="entry name" value="Glycos_transf_2"/>
    <property type="match status" value="1"/>
</dbReference>
<dbReference type="InterPro" id="IPR050256">
    <property type="entry name" value="Glycosyltransferase_2"/>
</dbReference>
<evidence type="ECO:0000313" key="3">
    <source>
        <dbReference type="EMBL" id="ESK65917.1"/>
    </source>
</evidence>
<accession>W1Q3Y5</accession>
<dbReference type="SUPFAM" id="SSF53448">
    <property type="entry name" value="Nucleotide-diphospho-sugar transferases"/>
    <property type="match status" value="1"/>
</dbReference>
<dbReference type="CDD" id="cd04187">
    <property type="entry name" value="DPM1_like_bac"/>
    <property type="match status" value="1"/>
</dbReference>
<dbReference type="HOGENOM" id="CLU_033536_0_1_9"/>
<comment type="caution">
    <text evidence="3">The sequence shown here is derived from an EMBL/GenBank/DDBJ whole genome shotgun (WGS) entry which is preliminary data.</text>
</comment>
<evidence type="ECO:0000313" key="4">
    <source>
        <dbReference type="Proteomes" id="UP000019050"/>
    </source>
</evidence>
<dbReference type="GO" id="GO:0005886">
    <property type="term" value="C:plasma membrane"/>
    <property type="evidence" value="ECO:0007669"/>
    <property type="project" value="TreeGrafter"/>
</dbReference>
<feature type="domain" description="Glycosyltransferase 2-like" evidence="2">
    <location>
        <begin position="9"/>
        <end position="174"/>
    </location>
</feature>
<dbReference type="STRING" id="592010.GCWU000182_000651"/>
<dbReference type="InterPro" id="IPR001173">
    <property type="entry name" value="Glyco_trans_2-like"/>
</dbReference>
<dbReference type="PANTHER" id="PTHR48090:SF8">
    <property type="entry name" value="GLYCOSYLTRANSFERASE CSBB-RELATED"/>
    <property type="match status" value="1"/>
</dbReference>
<dbReference type="Proteomes" id="UP000019050">
    <property type="component" value="Unassembled WGS sequence"/>
</dbReference>
<dbReference type="EMBL" id="ACIN03000004">
    <property type="protein sequence ID" value="ESK65917.1"/>
    <property type="molecule type" value="Genomic_DNA"/>
</dbReference>
<evidence type="ECO:0000259" key="2">
    <source>
        <dbReference type="Pfam" id="PF00535"/>
    </source>
</evidence>
<sequence>MTGGISMLSIIVPCYNEADAIPHFFAATEAVVQDLDFPAEYIFVNDGSKDSTLEVLRNLHQAHPDRVRYLSFSRNFGKEAAIYAGLKSSRGDYITLMDADLQDPPELLPQMFDLIQSKGVDCVGTRRTNRKGEPPIRSFFARLFYKLINRISQTEIVDGARDYRLMTRQMVDAILELSEYNRFSKGLFSWVGFDTVYLEFENRDRVAGQTSWNFFQLLRYSIDGIINFSEVPLTLASIMGTITCLISAFFLVVIIVRAMLYGDRVAGWPSIVSIILFFSGIQLLSLGIIGNYIGKIFMETKRRPIYIIKETEASSDKKNEA</sequence>
<gene>
    <name evidence="3" type="ORF">GCWU000182_000651</name>
</gene>
<proteinExistence type="predicted"/>
<dbReference type="GO" id="GO:0016740">
    <property type="term" value="F:transferase activity"/>
    <property type="evidence" value="ECO:0007669"/>
    <property type="project" value="UniProtKB-KW"/>
</dbReference>
<feature type="transmembrane region" description="Helical" evidence="1">
    <location>
        <begin position="235"/>
        <end position="259"/>
    </location>
</feature>
<keyword evidence="1" id="KW-0812">Transmembrane</keyword>